<dbReference type="NCBIfam" id="NF001453">
    <property type="entry name" value="PRK00312.1"/>
    <property type="match status" value="1"/>
</dbReference>
<dbReference type="AlphaFoldDB" id="L7VXJ9"/>
<comment type="function">
    <text evidence="7">Catalyzes the methyl esterification of L-isoaspartyl residues in peptides and proteins that result from spontaneous decomposition of normal L-aspartyl and L-asparaginyl residues. It plays a role in the repair and/or degradation of damaged proteins.</text>
</comment>
<keyword evidence="3 7" id="KW-0963">Cytoplasm</keyword>
<feature type="active site" evidence="7">
    <location>
        <position position="86"/>
    </location>
</feature>
<dbReference type="Gene3D" id="2.60.120.260">
    <property type="entry name" value="Galactose-binding domain-like"/>
    <property type="match status" value="1"/>
</dbReference>
<dbReference type="EC" id="2.1.1.77" evidence="7"/>
<dbReference type="EMBL" id="JX649894">
    <property type="protein sequence ID" value="AGC72186.1"/>
    <property type="molecule type" value="Genomic_DNA"/>
</dbReference>
<protein>
    <recommendedName>
        <fullName evidence="7">Protein-L-isoaspartate O-methyltransferase</fullName>
        <ecNumber evidence="7">2.1.1.77</ecNumber>
    </recommendedName>
    <alternativeName>
        <fullName evidence="7">L-isoaspartyl protein carboxyl methyltransferase</fullName>
    </alternativeName>
    <alternativeName>
        <fullName evidence="7">Protein L-isoaspartyl methyltransferase</fullName>
    </alternativeName>
    <alternativeName>
        <fullName evidence="7">Protein-beta-aspartate methyltransferase</fullName>
        <shortName evidence="7">PIMT</shortName>
    </alternativeName>
</protein>
<evidence type="ECO:0000256" key="1">
    <source>
        <dbReference type="ARBA" id="ARBA00004496"/>
    </source>
</evidence>
<evidence type="ECO:0000313" key="9">
    <source>
        <dbReference type="EMBL" id="AGC72186.1"/>
    </source>
</evidence>
<dbReference type="InterPro" id="IPR000682">
    <property type="entry name" value="PCMT"/>
</dbReference>
<organism evidence="9">
    <name type="scientific">uncultured bacterium A1Q1_fos_962</name>
    <dbReference type="NCBI Taxonomy" id="1256592"/>
    <lineage>
        <taxon>Bacteria</taxon>
        <taxon>environmental samples</taxon>
    </lineage>
</organism>
<evidence type="ECO:0000256" key="7">
    <source>
        <dbReference type="HAMAP-Rule" id="MF_00090"/>
    </source>
</evidence>
<feature type="region of interest" description="Disordered" evidence="8">
    <location>
        <begin position="233"/>
        <end position="254"/>
    </location>
</feature>
<dbReference type="FunFam" id="3.40.50.150:FF:000010">
    <property type="entry name" value="Protein-L-isoaspartate O-methyltransferase"/>
    <property type="match status" value="1"/>
</dbReference>
<keyword evidence="5 7" id="KW-0808">Transferase</keyword>
<keyword evidence="4 7" id="KW-0489">Methyltransferase</keyword>
<dbReference type="Gene3D" id="3.40.50.150">
    <property type="entry name" value="Vaccinia Virus protein VP39"/>
    <property type="match status" value="1"/>
</dbReference>
<evidence type="ECO:0000256" key="4">
    <source>
        <dbReference type="ARBA" id="ARBA00022603"/>
    </source>
</evidence>
<evidence type="ECO:0000256" key="5">
    <source>
        <dbReference type="ARBA" id="ARBA00022679"/>
    </source>
</evidence>
<dbReference type="CDD" id="cd02440">
    <property type="entry name" value="AdoMet_MTases"/>
    <property type="match status" value="1"/>
</dbReference>
<name>L7VXJ9_9BACT</name>
<dbReference type="GO" id="GO:0030091">
    <property type="term" value="P:protein repair"/>
    <property type="evidence" value="ECO:0007669"/>
    <property type="project" value="UniProtKB-UniRule"/>
</dbReference>
<evidence type="ECO:0000256" key="6">
    <source>
        <dbReference type="ARBA" id="ARBA00022691"/>
    </source>
</evidence>
<dbReference type="GO" id="GO:0004719">
    <property type="term" value="F:protein-L-isoaspartate (D-aspartate) O-methyltransferase activity"/>
    <property type="evidence" value="ECO:0007669"/>
    <property type="project" value="UniProtKB-UniRule"/>
</dbReference>
<evidence type="ECO:0000256" key="2">
    <source>
        <dbReference type="ARBA" id="ARBA00005369"/>
    </source>
</evidence>
<evidence type="ECO:0000256" key="3">
    <source>
        <dbReference type="ARBA" id="ARBA00022490"/>
    </source>
</evidence>
<dbReference type="GO" id="GO:0032259">
    <property type="term" value="P:methylation"/>
    <property type="evidence" value="ECO:0007669"/>
    <property type="project" value="UniProtKB-KW"/>
</dbReference>
<dbReference type="Pfam" id="PF01135">
    <property type="entry name" value="PCMT"/>
    <property type="match status" value="1"/>
</dbReference>
<sequence>MVWAMRFAVVFALFVNGAAPLRAQADRWQPLREKMVRDTLSVGGIRSQRVLDAMRDTPRHLFVPRHLRAMAYQDMALPIGESQTISSPFIVAFMTECLDPQATDRVLEIGTGSGYQAAVLGPLAKDVYTIEIVPELGHQATKLLKQLRHTNIHVRVGDGFQGWPEHAPFDKIIVTCSPEDVPQPLIDQLREGGRMVIPVGERYQQTMYLFRKTDGELKKEALRPTLFVPMTGKAEASRERQPDPSNPQIINPSFEEGMDEQGFIRGWYYQRQAQVKASTDAPAGKSVVRFEASRTGEESHLMQGLGMDGRKVRQVRLQTWVRTEGVTSQADPQSGPRLAITFYDEERRELATRWLGPWSGDAPWQQVSETIRVPGNTREMIIRIGLFGAVGVAEFDGVELNAVP</sequence>
<dbReference type="SUPFAM" id="SSF53335">
    <property type="entry name" value="S-adenosyl-L-methionine-dependent methyltransferases"/>
    <property type="match status" value="1"/>
</dbReference>
<proteinExistence type="inferred from homology"/>
<keyword evidence="6 7" id="KW-0949">S-adenosyl-L-methionine</keyword>
<reference evidence="9" key="1">
    <citation type="submission" date="2012-09" db="EMBL/GenBank/DDBJ databases">
        <title>Metagenomic Characterization of a Microbial Community in Wastewater Detects High Levels of Antibiotic Resistance.</title>
        <authorList>
            <person name="Abrams M."/>
            <person name="Caldwell A."/>
            <person name="Vandaei E."/>
            <person name="Lee W."/>
            <person name="Perrott J."/>
            <person name="Khan S.Y."/>
            <person name="Ta J."/>
            <person name="Romero D."/>
            <person name="Nguyen V."/>
            <person name="Pourmand N."/>
            <person name="Ouverney C.C."/>
        </authorList>
    </citation>
    <scope>NUCLEOTIDE SEQUENCE</scope>
</reference>
<dbReference type="PROSITE" id="PS01279">
    <property type="entry name" value="PCMT"/>
    <property type="match status" value="1"/>
</dbReference>
<dbReference type="HAMAP" id="MF_00090">
    <property type="entry name" value="PIMT"/>
    <property type="match status" value="1"/>
</dbReference>
<accession>L7VXJ9</accession>
<gene>
    <name evidence="7" type="primary">pcm</name>
</gene>
<comment type="catalytic activity">
    <reaction evidence="7">
        <text>[protein]-L-isoaspartate + S-adenosyl-L-methionine = [protein]-L-isoaspartate alpha-methyl ester + S-adenosyl-L-homocysteine</text>
        <dbReference type="Rhea" id="RHEA:12705"/>
        <dbReference type="Rhea" id="RHEA-COMP:12143"/>
        <dbReference type="Rhea" id="RHEA-COMP:12144"/>
        <dbReference type="ChEBI" id="CHEBI:57856"/>
        <dbReference type="ChEBI" id="CHEBI:59789"/>
        <dbReference type="ChEBI" id="CHEBI:90596"/>
        <dbReference type="ChEBI" id="CHEBI:90598"/>
        <dbReference type="EC" id="2.1.1.77"/>
    </reaction>
</comment>
<comment type="subcellular location">
    <subcellularLocation>
        <location evidence="1 7">Cytoplasm</location>
    </subcellularLocation>
</comment>
<dbReference type="PANTHER" id="PTHR11579:SF0">
    <property type="entry name" value="PROTEIN-L-ISOASPARTATE(D-ASPARTATE) O-METHYLTRANSFERASE"/>
    <property type="match status" value="1"/>
</dbReference>
<dbReference type="PANTHER" id="PTHR11579">
    <property type="entry name" value="PROTEIN-L-ISOASPARTATE O-METHYLTRANSFERASE"/>
    <property type="match status" value="1"/>
</dbReference>
<evidence type="ECO:0000256" key="8">
    <source>
        <dbReference type="SAM" id="MobiDB-lite"/>
    </source>
</evidence>
<comment type="similarity">
    <text evidence="2 7">Belongs to the methyltransferase superfamily. L-isoaspartyl/D-aspartyl protein methyltransferase family.</text>
</comment>
<dbReference type="NCBIfam" id="TIGR00080">
    <property type="entry name" value="pimt"/>
    <property type="match status" value="1"/>
</dbReference>
<dbReference type="GO" id="GO:0005737">
    <property type="term" value="C:cytoplasm"/>
    <property type="evidence" value="ECO:0007669"/>
    <property type="project" value="UniProtKB-SubCell"/>
</dbReference>
<dbReference type="InterPro" id="IPR029063">
    <property type="entry name" value="SAM-dependent_MTases_sf"/>
</dbReference>